<keyword evidence="9" id="KW-1185">Reference proteome</keyword>
<proteinExistence type="inferred from homology"/>
<dbReference type="InterPro" id="IPR050245">
    <property type="entry name" value="PrsA_foldase"/>
</dbReference>
<protein>
    <recommendedName>
        <fullName evidence="3">peptidylprolyl isomerase</fullName>
        <ecNumber evidence="3">5.2.1.8</ecNumber>
    </recommendedName>
</protein>
<dbReference type="InterPro" id="IPR000297">
    <property type="entry name" value="PPIase_PpiC"/>
</dbReference>
<dbReference type="GO" id="GO:0003755">
    <property type="term" value="F:peptidyl-prolyl cis-trans isomerase activity"/>
    <property type="evidence" value="ECO:0007669"/>
    <property type="project" value="UniProtKB-KW"/>
</dbReference>
<evidence type="ECO:0000256" key="6">
    <source>
        <dbReference type="SAM" id="SignalP"/>
    </source>
</evidence>
<dbReference type="EMBL" id="CP041730">
    <property type="protein sequence ID" value="QDQ25464.1"/>
    <property type="molecule type" value="Genomic_DNA"/>
</dbReference>
<evidence type="ECO:0000256" key="1">
    <source>
        <dbReference type="ARBA" id="ARBA00000971"/>
    </source>
</evidence>
<dbReference type="Gene3D" id="3.10.50.40">
    <property type="match status" value="1"/>
</dbReference>
<dbReference type="Pfam" id="PF00639">
    <property type="entry name" value="Rotamase"/>
    <property type="match status" value="1"/>
</dbReference>
<name>A0A516SBE1_9NEIS</name>
<dbReference type="KEGG" id="cari:FNU76_03320"/>
<accession>A0A516SBE1</accession>
<dbReference type="SUPFAM" id="SSF54534">
    <property type="entry name" value="FKBP-like"/>
    <property type="match status" value="1"/>
</dbReference>
<evidence type="ECO:0000256" key="5">
    <source>
        <dbReference type="PROSITE-ProRule" id="PRU00278"/>
    </source>
</evidence>
<evidence type="ECO:0000256" key="4">
    <source>
        <dbReference type="ARBA" id="ARBA00023110"/>
    </source>
</evidence>
<feature type="signal peptide" evidence="6">
    <location>
        <begin position="1"/>
        <end position="23"/>
    </location>
</feature>
<dbReference type="EC" id="5.2.1.8" evidence="3"/>
<dbReference type="PANTHER" id="PTHR47245">
    <property type="entry name" value="PEPTIDYLPROLYL ISOMERASE"/>
    <property type="match status" value="1"/>
</dbReference>
<dbReference type="AlphaFoldDB" id="A0A516SBE1"/>
<organism evidence="8 9">
    <name type="scientific">Chitinimonas arctica</name>
    <dbReference type="NCBI Taxonomy" id="2594795"/>
    <lineage>
        <taxon>Bacteria</taxon>
        <taxon>Pseudomonadati</taxon>
        <taxon>Pseudomonadota</taxon>
        <taxon>Betaproteobacteria</taxon>
        <taxon>Neisseriales</taxon>
        <taxon>Chitinibacteraceae</taxon>
        <taxon>Chitinimonas</taxon>
    </lineage>
</organism>
<feature type="domain" description="PpiC" evidence="7">
    <location>
        <begin position="299"/>
        <end position="377"/>
    </location>
</feature>
<dbReference type="PANTHER" id="PTHR47245:SF2">
    <property type="entry name" value="PEPTIDYL-PROLYL CIS-TRANS ISOMERASE HP_0175-RELATED"/>
    <property type="match status" value="1"/>
</dbReference>
<dbReference type="InterPro" id="IPR046357">
    <property type="entry name" value="PPIase_dom_sf"/>
</dbReference>
<comment type="similarity">
    <text evidence="2">Belongs to the PpiC/parvulin rotamase family.</text>
</comment>
<evidence type="ECO:0000259" key="7">
    <source>
        <dbReference type="PROSITE" id="PS50198"/>
    </source>
</evidence>
<evidence type="ECO:0000313" key="8">
    <source>
        <dbReference type="EMBL" id="QDQ25464.1"/>
    </source>
</evidence>
<keyword evidence="5" id="KW-0413">Isomerase</keyword>
<gene>
    <name evidence="8" type="ORF">FNU76_03320</name>
</gene>
<dbReference type="PROSITE" id="PS50198">
    <property type="entry name" value="PPIC_PPIASE_2"/>
    <property type="match status" value="1"/>
</dbReference>
<keyword evidence="6" id="KW-0732">Signal</keyword>
<evidence type="ECO:0000256" key="3">
    <source>
        <dbReference type="ARBA" id="ARBA00013194"/>
    </source>
</evidence>
<dbReference type="RefSeq" id="WP_143856389.1">
    <property type="nucleotide sequence ID" value="NZ_CP041730.1"/>
</dbReference>
<sequence>MRRPAYQRLALWASLTVSLTVGAASRDSVNDPSLVARINGEPVTLAGLSVLQRIGGHQEGAAPLNKVLASLIDNRLLGDYASRRFDEAALFPAVGVAFARDVAVEDQLIANLRRVYKAELEAALAKVGGLDKLVLQRHSPTPQTLETVFPRTDTVRLDGELSAAQLGQAGRIPLLDYRLPHGEQGRITLGDIWHRQNIQGKTQLAGGDAGFREQQAMQLLAGKFVLAWTRRDSGLAIADLDLLRRAIEDRDRRGALLRLLGVEADMHYSSDHLARLAAAITSAEVQDYYVAHPAEFKRIEKVRARHIRCADAGRCQSAYEKLQHGGDFSEVAKAFSDAEDAGQGGELGWLLPNAGQAPWLNELAFALPPGKPSRPVREPARDGVASWRIVLVEERREGMQPADSEAVRYIASQALAKRKAVAYFKDLRESLYREADVELNPDALGFRQAALPGKE</sequence>
<evidence type="ECO:0000256" key="2">
    <source>
        <dbReference type="ARBA" id="ARBA00007656"/>
    </source>
</evidence>
<dbReference type="Proteomes" id="UP000317550">
    <property type="component" value="Chromosome"/>
</dbReference>
<keyword evidence="4 5" id="KW-0697">Rotamase</keyword>
<reference evidence="9" key="1">
    <citation type="submission" date="2019-07" db="EMBL/GenBank/DDBJ databases">
        <title>Chitinimonas sp. nov., isolated from Ny-Alesund, arctica soil.</title>
        <authorList>
            <person name="Xu Q."/>
            <person name="Peng F."/>
        </authorList>
    </citation>
    <scope>NUCLEOTIDE SEQUENCE [LARGE SCALE GENOMIC DNA]</scope>
    <source>
        <strain evidence="9">R3-44</strain>
    </source>
</reference>
<dbReference type="OrthoDB" id="9812372at2"/>
<comment type="catalytic activity">
    <reaction evidence="1">
        <text>[protein]-peptidylproline (omega=180) = [protein]-peptidylproline (omega=0)</text>
        <dbReference type="Rhea" id="RHEA:16237"/>
        <dbReference type="Rhea" id="RHEA-COMP:10747"/>
        <dbReference type="Rhea" id="RHEA-COMP:10748"/>
        <dbReference type="ChEBI" id="CHEBI:83833"/>
        <dbReference type="ChEBI" id="CHEBI:83834"/>
        <dbReference type="EC" id="5.2.1.8"/>
    </reaction>
</comment>
<evidence type="ECO:0000313" key="9">
    <source>
        <dbReference type="Proteomes" id="UP000317550"/>
    </source>
</evidence>
<feature type="chain" id="PRO_5027678885" description="peptidylprolyl isomerase" evidence="6">
    <location>
        <begin position="24"/>
        <end position="455"/>
    </location>
</feature>